<name>A0A2T7NN18_POMCA</name>
<dbReference type="AlphaFoldDB" id="A0A2T7NN18"/>
<feature type="domain" description="G-patch" evidence="4">
    <location>
        <begin position="611"/>
        <end position="656"/>
    </location>
</feature>
<feature type="domain" description="DRBM" evidence="3">
    <location>
        <begin position="340"/>
        <end position="408"/>
    </location>
</feature>
<keyword evidence="1" id="KW-0694">RNA-binding</keyword>
<evidence type="ECO:0000313" key="6">
    <source>
        <dbReference type="EMBL" id="PVD22571.1"/>
    </source>
</evidence>
<gene>
    <name evidence="6" type="ORF">C0Q70_18388</name>
</gene>
<evidence type="ECO:0000256" key="1">
    <source>
        <dbReference type="PROSITE-ProRule" id="PRU00266"/>
    </source>
</evidence>
<comment type="caution">
    <text evidence="6">The sequence shown here is derived from an EMBL/GenBank/DDBJ whole genome shotgun (WGS) entry which is preliminary data.</text>
</comment>
<dbReference type="InterPro" id="IPR001374">
    <property type="entry name" value="R3H_dom"/>
</dbReference>
<organism evidence="6 7">
    <name type="scientific">Pomacea canaliculata</name>
    <name type="common">Golden apple snail</name>
    <dbReference type="NCBI Taxonomy" id="400727"/>
    <lineage>
        <taxon>Eukaryota</taxon>
        <taxon>Metazoa</taxon>
        <taxon>Spiralia</taxon>
        <taxon>Lophotrochozoa</taxon>
        <taxon>Mollusca</taxon>
        <taxon>Gastropoda</taxon>
        <taxon>Caenogastropoda</taxon>
        <taxon>Architaenioglossa</taxon>
        <taxon>Ampullarioidea</taxon>
        <taxon>Ampullariidae</taxon>
        <taxon>Pomacea</taxon>
    </lineage>
</organism>
<evidence type="ECO:0000259" key="5">
    <source>
        <dbReference type="PROSITE" id="PS51061"/>
    </source>
</evidence>
<dbReference type="STRING" id="400727.A0A2T7NN18"/>
<feature type="region of interest" description="Disordered" evidence="2">
    <location>
        <begin position="161"/>
        <end position="197"/>
    </location>
</feature>
<keyword evidence="7" id="KW-1185">Reference proteome</keyword>
<evidence type="ECO:0000256" key="2">
    <source>
        <dbReference type="SAM" id="MobiDB-lite"/>
    </source>
</evidence>
<dbReference type="Pfam" id="PF01424">
    <property type="entry name" value="R3H"/>
    <property type="match status" value="1"/>
</dbReference>
<dbReference type="InterPro" id="IPR036867">
    <property type="entry name" value="R3H_dom_sf"/>
</dbReference>
<dbReference type="Proteomes" id="UP000245119">
    <property type="component" value="Linkage Group LG11"/>
</dbReference>
<dbReference type="Pfam" id="PF01585">
    <property type="entry name" value="G-patch"/>
    <property type="match status" value="1"/>
</dbReference>
<dbReference type="EMBL" id="PZQS01000011">
    <property type="protein sequence ID" value="PVD22571.1"/>
    <property type="molecule type" value="Genomic_DNA"/>
</dbReference>
<evidence type="ECO:0000259" key="3">
    <source>
        <dbReference type="PROSITE" id="PS50137"/>
    </source>
</evidence>
<dbReference type="Gene3D" id="3.30.1370.50">
    <property type="entry name" value="R3H-like domain"/>
    <property type="match status" value="1"/>
</dbReference>
<evidence type="ECO:0008006" key="8">
    <source>
        <dbReference type="Google" id="ProtNLM"/>
    </source>
</evidence>
<evidence type="ECO:0000259" key="4">
    <source>
        <dbReference type="PROSITE" id="PS50174"/>
    </source>
</evidence>
<accession>A0A2T7NN18</accession>
<protein>
    <recommendedName>
        <fullName evidence="8">G-patch domain-containing protein</fullName>
    </recommendedName>
</protein>
<dbReference type="PROSITE" id="PS50174">
    <property type="entry name" value="G_PATCH"/>
    <property type="match status" value="1"/>
</dbReference>
<proteinExistence type="predicted"/>
<evidence type="ECO:0000313" key="7">
    <source>
        <dbReference type="Proteomes" id="UP000245119"/>
    </source>
</evidence>
<dbReference type="PANTHER" id="PTHR23106:SF24">
    <property type="entry name" value="ANGIOGENIC FACTOR WITH G PATCH AND FHA DOMAINS 1"/>
    <property type="match status" value="1"/>
</dbReference>
<feature type="compositionally biased region" description="Polar residues" evidence="2">
    <location>
        <begin position="164"/>
        <end position="191"/>
    </location>
</feature>
<dbReference type="InterPro" id="IPR014720">
    <property type="entry name" value="dsRBD_dom"/>
</dbReference>
<dbReference type="PANTHER" id="PTHR23106">
    <property type="entry name" value="ANGIOGENIC FACTOR WITH G PATCH AND FHA DOMAINS 1"/>
    <property type="match status" value="1"/>
</dbReference>
<dbReference type="SMART" id="SM00443">
    <property type="entry name" value="G_patch"/>
    <property type="match status" value="1"/>
</dbReference>
<feature type="region of interest" description="Disordered" evidence="2">
    <location>
        <begin position="49"/>
        <end position="85"/>
    </location>
</feature>
<dbReference type="PROSITE" id="PS50137">
    <property type="entry name" value="DS_RBD"/>
    <property type="match status" value="1"/>
</dbReference>
<reference evidence="6 7" key="1">
    <citation type="submission" date="2018-04" db="EMBL/GenBank/DDBJ databases">
        <title>The genome of golden apple snail Pomacea canaliculata provides insight into stress tolerance and invasive adaptation.</title>
        <authorList>
            <person name="Liu C."/>
            <person name="Liu B."/>
            <person name="Ren Y."/>
            <person name="Zhang Y."/>
            <person name="Wang H."/>
            <person name="Li S."/>
            <person name="Jiang F."/>
            <person name="Yin L."/>
            <person name="Zhang G."/>
            <person name="Qian W."/>
            <person name="Fan W."/>
        </authorList>
    </citation>
    <scope>NUCLEOTIDE SEQUENCE [LARGE SCALE GENOMIC DNA]</scope>
    <source>
        <strain evidence="6">SZHN2017</strain>
        <tissue evidence="6">Muscle</tissue>
    </source>
</reference>
<feature type="domain" description="R3H" evidence="5">
    <location>
        <begin position="661"/>
        <end position="725"/>
    </location>
</feature>
<dbReference type="OrthoDB" id="2359216at2759"/>
<dbReference type="GO" id="GO:0003723">
    <property type="term" value="F:RNA binding"/>
    <property type="evidence" value="ECO:0007669"/>
    <property type="project" value="UniProtKB-UniRule"/>
</dbReference>
<sequence length="766" mass="84170">MNFVNSSDMYRSIDITLIHDQYQMSKHNPAFQRPQNFQNVTAPHAQQYNSDQSFPRYNGPQTSVRDTQSHSYQQLSTSSPDSFSPQLQQQYFGDPSQKVKSSQQEVMVQQLLKGLNPYNRNTHNVTMSSSAQQHHLTAGMRYQWEFHNQKPGVSMNIHGYNSPRGGNTAQALLTDPQQRGNGPSRGSNGPTTRVGGGRYQQFVKPERHEDYFEGGSPLEQLKHESSSARPLVGLAGQHNSAGARGLMPSCQPTSSFGGMNCYSDTFRPGTSQQHKSNGIGTSRNDNFASVAAATAAAEQVAREAAKPFAKCLVLASQQMCVGKIKRLAMEVKNLKTERPNAVDKLYSASNRAHVHIQCEIESGPVVRGTGTFFCSVQFDGINIAVCSGLNKRTAKVEAFETALKKIMKPYLRIVEIDGCQKELQASDQEFSCDPPVQTVVKPTSAVISSISTDNSGAPSYSIQKESNVEAITNIKKRNYVAKDLSEFVLVEPQHHNSSVNGASILRRSADFSKMLLEYDFAAHGASGAIRCMLRVEGQVLADIVGANKPAAKIEASQRAVDVLRQQCWTILTKQAHDSNAPEITKEEIFSDLANTIGVSTVPASMAKSIPDSNKGKKLLQKMGWTGGGIGKDGTGMEEPVAVTTVINREGLGLSSSKGITTDFRQRVTQLLENYAASDRQDDLIFSPLFRKDERIIIHNECRRLNLKSNSKAQGGERFLIIRRKRSASQLLEHIMACGGETVRYKIAPPGQRVYPWQRASVAFGGM</sequence>
<dbReference type="SUPFAM" id="SSF82708">
    <property type="entry name" value="R3H domain"/>
    <property type="match status" value="1"/>
</dbReference>
<dbReference type="InterPro" id="IPR053027">
    <property type="entry name" value="AGGF1"/>
</dbReference>
<dbReference type="PROSITE" id="PS51061">
    <property type="entry name" value="R3H"/>
    <property type="match status" value="1"/>
</dbReference>
<dbReference type="InterPro" id="IPR000467">
    <property type="entry name" value="G_patch_dom"/>
</dbReference>